<dbReference type="SUPFAM" id="SSF52540">
    <property type="entry name" value="P-loop containing nucleoside triphosphate hydrolases"/>
    <property type="match status" value="1"/>
</dbReference>
<dbReference type="EMBL" id="SZQA01000018">
    <property type="protein sequence ID" value="TKK87002.1"/>
    <property type="molecule type" value="Genomic_DNA"/>
</dbReference>
<dbReference type="InterPro" id="IPR003593">
    <property type="entry name" value="AAA+_ATPase"/>
</dbReference>
<dbReference type="Pfam" id="PF00005">
    <property type="entry name" value="ABC_tran"/>
    <property type="match status" value="1"/>
</dbReference>
<dbReference type="InterPro" id="IPR003439">
    <property type="entry name" value="ABC_transporter-like_ATP-bd"/>
</dbReference>
<keyword evidence="5 7" id="KW-1133">Transmembrane helix</keyword>
<evidence type="ECO:0000256" key="1">
    <source>
        <dbReference type="ARBA" id="ARBA00004651"/>
    </source>
</evidence>
<keyword evidence="4 10" id="KW-0067">ATP-binding</keyword>
<dbReference type="InterPro" id="IPR039421">
    <property type="entry name" value="Type_1_exporter"/>
</dbReference>
<evidence type="ECO:0000256" key="3">
    <source>
        <dbReference type="ARBA" id="ARBA00022741"/>
    </source>
</evidence>
<evidence type="ECO:0000256" key="6">
    <source>
        <dbReference type="ARBA" id="ARBA00023136"/>
    </source>
</evidence>
<dbReference type="SUPFAM" id="SSF90123">
    <property type="entry name" value="ABC transporter transmembrane region"/>
    <property type="match status" value="1"/>
</dbReference>
<dbReference type="GO" id="GO:0016887">
    <property type="term" value="F:ATP hydrolysis activity"/>
    <property type="evidence" value="ECO:0007669"/>
    <property type="project" value="InterPro"/>
</dbReference>
<dbReference type="GO" id="GO:0034040">
    <property type="term" value="F:ATPase-coupled lipid transmembrane transporter activity"/>
    <property type="evidence" value="ECO:0007669"/>
    <property type="project" value="TreeGrafter"/>
</dbReference>
<keyword evidence="11" id="KW-1185">Reference proteome</keyword>
<dbReference type="GO" id="GO:0005886">
    <property type="term" value="C:plasma membrane"/>
    <property type="evidence" value="ECO:0007669"/>
    <property type="project" value="UniProtKB-SubCell"/>
</dbReference>
<feature type="transmembrane region" description="Helical" evidence="7">
    <location>
        <begin position="168"/>
        <end position="188"/>
    </location>
</feature>
<evidence type="ECO:0000313" key="10">
    <source>
        <dbReference type="EMBL" id="TKK87002.1"/>
    </source>
</evidence>
<dbReference type="Gene3D" id="1.20.1560.10">
    <property type="entry name" value="ABC transporter type 1, transmembrane domain"/>
    <property type="match status" value="1"/>
</dbReference>
<comment type="subcellular location">
    <subcellularLocation>
        <location evidence="1">Cell membrane</location>
        <topology evidence="1">Multi-pass membrane protein</topology>
    </subcellularLocation>
</comment>
<evidence type="ECO:0000256" key="5">
    <source>
        <dbReference type="ARBA" id="ARBA00022989"/>
    </source>
</evidence>
<accession>A0A4U3MF19</accession>
<keyword evidence="6 7" id="KW-0472">Membrane</keyword>
<dbReference type="OrthoDB" id="9806127at2"/>
<proteinExistence type="predicted"/>
<evidence type="ECO:0000256" key="4">
    <source>
        <dbReference type="ARBA" id="ARBA00022840"/>
    </source>
</evidence>
<name>A0A4U3MF19_9ACTN</name>
<dbReference type="AlphaFoldDB" id="A0A4U3MF19"/>
<protein>
    <submittedName>
        <fullName evidence="10">ABC transporter ATP-binding protein</fullName>
    </submittedName>
</protein>
<feature type="transmembrane region" description="Helical" evidence="7">
    <location>
        <begin position="65"/>
        <end position="87"/>
    </location>
</feature>
<dbReference type="PANTHER" id="PTHR24221:SF654">
    <property type="entry name" value="ATP-BINDING CASSETTE SUB-FAMILY B MEMBER 6"/>
    <property type="match status" value="1"/>
</dbReference>
<dbReference type="PROSITE" id="PS50929">
    <property type="entry name" value="ABC_TM1F"/>
    <property type="match status" value="1"/>
</dbReference>
<dbReference type="PROSITE" id="PS50893">
    <property type="entry name" value="ABC_TRANSPORTER_2"/>
    <property type="match status" value="1"/>
</dbReference>
<keyword evidence="3" id="KW-0547">Nucleotide-binding</keyword>
<evidence type="ECO:0000259" key="8">
    <source>
        <dbReference type="PROSITE" id="PS50893"/>
    </source>
</evidence>
<evidence type="ECO:0000256" key="7">
    <source>
        <dbReference type="SAM" id="Phobius"/>
    </source>
</evidence>
<comment type="caution">
    <text evidence="10">The sequence shown here is derived from an EMBL/GenBank/DDBJ whole genome shotgun (WGS) entry which is preliminary data.</text>
</comment>
<dbReference type="GO" id="GO:0005524">
    <property type="term" value="F:ATP binding"/>
    <property type="evidence" value="ECO:0007669"/>
    <property type="project" value="UniProtKB-KW"/>
</dbReference>
<dbReference type="InterPro" id="IPR027417">
    <property type="entry name" value="P-loop_NTPase"/>
</dbReference>
<keyword evidence="2 7" id="KW-0812">Transmembrane</keyword>
<dbReference type="InterPro" id="IPR011527">
    <property type="entry name" value="ABC1_TM_dom"/>
</dbReference>
<organism evidence="10 11">
    <name type="scientific">Herbidospora galbida</name>
    <dbReference type="NCBI Taxonomy" id="2575442"/>
    <lineage>
        <taxon>Bacteria</taxon>
        <taxon>Bacillati</taxon>
        <taxon>Actinomycetota</taxon>
        <taxon>Actinomycetes</taxon>
        <taxon>Streptosporangiales</taxon>
        <taxon>Streptosporangiaceae</taxon>
        <taxon>Herbidospora</taxon>
    </lineage>
</organism>
<gene>
    <name evidence="10" type="ORF">FDA94_19645</name>
</gene>
<evidence type="ECO:0000259" key="9">
    <source>
        <dbReference type="PROSITE" id="PS50929"/>
    </source>
</evidence>
<feature type="transmembrane region" description="Helical" evidence="7">
    <location>
        <begin position="28"/>
        <end position="53"/>
    </location>
</feature>
<dbReference type="Proteomes" id="UP000308705">
    <property type="component" value="Unassembled WGS sequence"/>
</dbReference>
<feature type="domain" description="ABC transporter" evidence="8">
    <location>
        <begin position="340"/>
        <end position="560"/>
    </location>
</feature>
<dbReference type="SMART" id="SM00382">
    <property type="entry name" value="AAA"/>
    <property type="match status" value="1"/>
</dbReference>
<reference evidence="10 11" key="1">
    <citation type="submission" date="2019-04" db="EMBL/GenBank/DDBJ databases">
        <title>Herbidospora sp. NEAU-GS14.nov., a novel actinomycete isolated from soil.</title>
        <authorList>
            <person name="Han L."/>
        </authorList>
    </citation>
    <scope>NUCLEOTIDE SEQUENCE [LARGE SCALE GENOMIC DNA]</scope>
    <source>
        <strain evidence="10 11">NEAU-GS14</strain>
    </source>
</reference>
<feature type="domain" description="ABC transmembrane type-1" evidence="9">
    <location>
        <begin position="29"/>
        <end position="290"/>
    </location>
</feature>
<feature type="transmembrane region" description="Helical" evidence="7">
    <location>
        <begin position="246"/>
        <end position="265"/>
    </location>
</feature>
<dbReference type="Pfam" id="PF00664">
    <property type="entry name" value="ABC_membrane"/>
    <property type="match status" value="1"/>
</dbReference>
<dbReference type="RefSeq" id="WP_137248526.1">
    <property type="nucleotide sequence ID" value="NZ_SZQA01000018.1"/>
</dbReference>
<dbReference type="InterPro" id="IPR036640">
    <property type="entry name" value="ABC1_TM_sf"/>
</dbReference>
<sequence>MSDTGRDTGRETGFRLLGRSLRARRRELVLLGFWSAVEALPAMASGLFMARAVDRGFLAGDLATGLWWLAGVLAAYAVGAVASRFTYPLLGSVIEPLRDDLLRAVVAGLVHGPEHALPDGASTARITQQVESVRRTVTALLNGLRRFVFTTAAAVFGLSALAGEVVWVTIPPVIVSAALFGLLLPSLARRQRAALTAGERVSADAAAAFAGHRDIAAFGRAGQVTAEVGAAMAAERHAQQRMARALAARSVVTAIGGYLPLLSLIVATPWLLGRGLTVGLVIGAATYLTMHLDPAMKTLTDLVGGSGLQLSVTLGRLTETIRATPAAPPATAPAPATAEVRADRLTFAYDPGAEPVLRDLSFHVPDGGHLAVIGPSGIGKSTLALLLAGLGAPDGGLVTVGGSPPAREHVALLPQESYVFTGTVRDNLRYLHPEATDAELREAVRAVGADALLGDDLDARLDPDALSLGQRQLVALARAHASRARLVVLDEATCHLDPAAEARAERAFRERPGTLVVIAHRAASALRADEILLLDGARAWFGRHETLVAASPLYAELVGAQASPVC</sequence>
<feature type="transmembrane region" description="Helical" evidence="7">
    <location>
        <begin position="144"/>
        <end position="162"/>
    </location>
</feature>
<dbReference type="GO" id="GO:0140359">
    <property type="term" value="F:ABC-type transporter activity"/>
    <property type="evidence" value="ECO:0007669"/>
    <property type="project" value="InterPro"/>
</dbReference>
<evidence type="ECO:0000256" key="2">
    <source>
        <dbReference type="ARBA" id="ARBA00022692"/>
    </source>
</evidence>
<dbReference type="PANTHER" id="PTHR24221">
    <property type="entry name" value="ATP-BINDING CASSETTE SUB-FAMILY B"/>
    <property type="match status" value="1"/>
</dbReference>
<evidence type="ECO:0000313" key="11">
    <source>
        <dbReference type="Proteomes" id="UP000308705"/>
    </source>
</evidence>
<dbReference type="Gene3D" id="3.40.50.300">
    <property type="entry name" value="P-loop containing nucleotide triphosphate hydrolases"/>
    <property type="match status" value="1"/>
</dbReference>